<evidence type="ECO:0000256" key="5">
    <source>
        <dbReference type="ARBA" id="ARBA00023077"/>
    </source>
</evidence>
<dbReference type="Proteomes" id="UP001597525">
    <property type="component" value="Unassembled WGS sequence"/>
</dbReference>
<accession>A0ABW6BEQ2</accession>
<keyword evidence="10" id="KW-0732">Signal</keyword>
<dbReference type="Gene3D" id="2.60.40.1120">
    <property type="entry name" value="Carboxypeptidase-like, regulatory domain"/>
    <property type="match status" value="1"/>
</dbReference>
<evidence type="ECO:0000256" key="1">
    <source>
        <dbReference type="ARBA" id="ARBA00004571"/>
    </source>
</evidence>
<comment type="caution">
    <text evidence="12">The sequence shown here is derived from an EMBL/GenBank/DDBJ whole genome shotgun (WGS) entry which is preliminary data.</text>
</comment>
<keyword evidence="7 8" id="KW-0998">Cell outer membrane</keyword>
<evidence type="ECO:0000256" key="3">
    <source>
        <dbReference type="ARBA" id="ARBA00022452"/>
    </source>
</evidence>
<dbReference type="Gene3D" id="2.170.130.10">
    <property type="entry name" value="TonB-dependent receptor, plug domain"/>
    <property type="match status" value="1"/>
</dbReference>
<evidence type="ECO:0000259" key="11">
    <source>
        <dbReference type="PROSITE" id="PS00867"/>
    </source>
</evidence>
<protein>
    <submittedName>
        <fullName evidence="12">TonB-dependent receptor domain-containing protein</fullName>
    </submittedName>
</protein>
<dbReference type="Pfam" id="PF00593">
    <property type="entry name" value="TonB_dep_Rec_b-barrel"/>
    <property type="match status" value="1"/>
</dbReference>
<dbReference type="RefSeq" id="WP_320186017.1">
    <property type="nucleotide sequence ID" value="NZ_CP138332.1"/>
</dbReference>
<dbReference type="PANTHER" id="PTHR30069">
    <property type="entry name" value="TONB-DEPENDENT OUTER MEMBRANE RECEPTOR"/>
    <property type="match status" value="1"/>
</dbReference>
<evidence type="ECO:0000256" key="6">
    <source>
        <dbReference type="ARBA" id="ARBA00023136"/>
    </source>
</evidence>
<evidence type="ECO:0000256" key="10">
    <source>
        <dbReference type="SAM" id="SignalP"/>
    </source>
</evidence>
<gene>
    <name evidence="12" type="ORF">ACFS7Y_11335</name>
</gene>
<dbReference type="Pfam" id="PF13715">
    <property type="entry name" value="CarbopepD_reg_2"/>
    <property type="match status" value="1"/>
</dbReference>
<evidence type="ECO:0000256" key="9">
    <source>
        <dbReference type="RuleBase" id="RU003357"/>
    </source>
</evidence>
<feature type="signal peptide" evidence="10">
    <location>
        <begin position="1"/>
        <end position="22"/>
    </location>
</feature>
<evidence type="ECO:0000256" key="7">
    <source>
        <dbReference type="ARBA" id="ARBA00023237"/>
    </source>
</evidence>
<evidence type="ECO:0000256" key="4">
    <source>
        <dbReference type="ARBA" id="ARBA00022692"/>
    </source>
</evidence>
<comment type="similarity">
    <text evidence="8 9">Belongs to the TonB-dependent receptor family.</text>
</comment>
<dbReference type="InterPro" id="IPR005479">
    <property type="entry name" value="CPAse_ATP-bd"/>
</dbReference>
<keyword evidence="5 9" id="KW-0798">TonB box</keyword>
<dbReference type="InterPro" id="IPR039426">
    <property type="entry name" value="TonB-dep_rcpt-like"/>
</dbReference>
<feature type="domain" description="Carbamoyl phosphate synthase ATP-binding" evidence="11">
    <location>
        <begin position="715"/>
        <end position="722"/>
    </location>
</feature>
<dbReference type="SUPFAM" id="SSF49464">
    <property type="entry name" value="Carboxypeptidase regulatory domain-like"/>
    <property type="match status" value="1"/>
</dbReference>
<comment type="subcellular location">
    <subcellularLocation>
        <location evidence="1 8">Cell outer membrane</location>
        <topology evidence="1 8">Multi-pass membrane protein</topology>
    </subcellularLocation>
</comment>
<name>A0ABW6BEQ2_9SPHI</name>
<dbReference type="InterPro" id="IPR012910">
    <property type="entry name" value="Plug_dom"/>
</dbReference>
<dbReference type="Gene3D" id="2.40.170.20">
    <property type="entry name" value="TonB-dependent receptor, beta-barrel domain"/>
    <property type="match status" value="1"/>
</dbReference>
<keyword evidence="4 8" id="KW-0812">Transmembrane</keyword>
<evidence type="ECO:0000256" key="2">
    <source>
        <dbReference type="ARBA" id="ARBA00022448"/>
    </source>
</evidence>
<dbReference type="EMBL" id="JBHUPB010000008">
    <property type="protein sequence ID" value="MFD2967987.1"/>
    <property type="molecule type" value="Genomic_DNA"/>
</dbReference>
<proteinExistence type="inferred from homology"/>
<evidence type="ECO:0000313" key="12">
    <source>
        <dbReference type="EMBL" id="MFD2967987.1"/>
    </source>
</evidence>
<dbReference type="InterPro" id="IPR037066">
    <property type="entry name" value="Plug_dom_sf"/>
</dbReference>
<dbReference type="InterPro" id="IPR036942">
    <property type="entry name" value="Beta-barrel_TonB_sf"/>
</dbReference>
<dbReference type="Pfam" id="PF07715">
    <property type="entry name" value="Plug"/>
    <property type="match status" value="1"/>
</dbReference>
<sequence length="781" mass="86848">MINIYYRLFALVLFLSPILLFAQNNLSGTVTTAQGEPVMQATVLVEGSSIAAATDSQGKFTLMKVPQDKSTIVIRAVGYQTSKKVLTAAQKSVPILIQLQEDNLAINEVVVSATRYGIDRREAPVVVNVLGPKLFNATQSVAMSETLAYQPGVRVENNCQNCGFSQVRLNGLEGAYSQILINSRSVFSALNSVYGLDQIPTSMIDRIEVVRSGGSALFGANAIAGTINIITKDPVENDWQIKSTNSLTGGSSWDNTLDFNTSFVEDDLMNGVTFYGMHRDRQPWDANGDGFTEITKLRNTTFGAKAFFKPSEFDKITVDMSVLNEFRRGGDRLDLAPHFSDITEQIQTNSIIGGITYDHYSKDWKHKLSLYASAQKSKRDSYYGGLGGARTHQDSVVAANSYGTTDDFAMVAGAQYNYNFERDVFTAGVEYNGNRTEDQIPAYQRSIDQRTHAVGTYAQYEWKLLDQLKALMGARYDYTYVDGTYQLLSNTRRSDQSFGTLSPRLTILYDITEALQFRGGYARGFRAPQAFNEDMHVTSIGGQQVFVLMGENLETEYSNAYTGSLNYTRNFGNTQASLLVEGFFTDLQNPFTTVMTSEEADIILQEMRNGSRSSVYGSNIELSVAPSSALSIQAGGTIQRAKYSEEQLIFEGETDADDIRTTRYMRTPNVYGYLNTNIKATKQFAVDVTGVYTGGMLVPHYQTDGRMIVKDAPDFMELNLRLGYTFAVKKNFNVEVFTGVQNMFNAFQKDFDTGPFRDSDYVYGPTKPRTYTFGVKIGHFH</sequence>
<dbReference type="PROSITE" id="PS00867">
    <property type="entry name" value="CPSASE_2"/>
    <property type="match status" value="1"/>
</dbReference>
<evidence type="ECO:0000313" key="13">
    <source>
        <dbReference type="Proteomes" id="UP001597525"/>
    </source>
</evidence>
<dbReference type="PANTHER" id="PTHR30069:SF57">
    <property type="entry name" value="TONB-DEPENDENT RECEPTOR"/>
    <property type="match status" value="1"/>
</dbReference>
<keyword evidence="3 8" id="KW-1134">Transmembrane beta strand</keyword>
<reference evidence="13" key="1">
    <citation type="journal article" date="2019" name="Int. J. Syst. Evol. Microbiol.">
        <title>The Global Catalogue of Microorganisms (GCM) 10K type strain sequencing project: providing services to taxonomists for standard genome sequencing and annotation.</title>
        <authorList>
            <consortium name="The Broad Institute Genomics Platform"/>
            <consortium name="The Broad Institute Genome Sequencing Center for Infectious Disease"/>
            <person name="Wu L."/>
            <person name="Ma J."/>
        </authorList>
    </citation>
    <scope>NUCLEOTIDE SEQUENCE [LARGE SCALE GENOMIC DNA]</scope>
    <source>
        <strain evidence="13">KCTC 22814</strain>
    </source>
</reference>
<dbReference type="PROSITE" id="PS52016">
    <property type="entry name" value="TONB_DEPENDENT_REC_3"/>
    <property type="match status" value="1"/>
</dbReference>
<keyword evidence="2 8" id="KW-0813">Transport</keyword>
<dbReference type="InterPro" id="IPR000531">
    <property type="entry name" value="Beta-barrel_TonB"/>
</dbReference>
<evidence type="ECO:0000256" key="8">
    <source>
        <dbReference type="PROSITE-ProRule" id="PRU01360"/>
    </source>
</evidence>
<keyword evidence="6 8" id="KW-0472">Membrane</keyword>
<dbReference type="InterPro" id="IPR008969">
    <property type="entry name" value="CarboxyPept-like_regulatory"/>
</dbReference>
<dbReference type="SUPFAM" id="SSF56935">
    <property type="entry name" value="Porins"/>
    <property type="match status" value="1"/>
</dbReference>
<feature type="chain" id="PRO_5046323307" evidence="10">
    <location>
        <begin position="23"/>
        <end position="781"/>
    </location>
</feature>
<keyword evidence="12" id="KW-0675">Receptor</keyword>
<keyword evidence="13" id="KW-1185">Reference proteome</keyword>
<organism evidence="12 13">
    <name type="scientific">Sphingobacterium bambusae</name>
    <dbReference type="NCBI Taxonomy" id="662858"/>
    <lineage>
        <taxon>Bacteria</taxon>
        <taxon>Pseudomonadati</taxon>
        <taxon>Bacteroidota</taxon>
        <taxon>Sphingobacteriia</taxon>
        <taxon>Sphingobacteriales</taxon>
        <taxon>Sphingobacteriaceae</taxon>
        <taxon>Sphingobacterium</taxon>
    </lineage>
</organism>